<dbReference type="PANTHER" id="PTHR15597:SF44">
    <property type="entry name" value="PIP-1"/>
    <property type="match status" value="1"/>
</dbReference>
<comment type="subcellular location">
    <subcellularLocation>
        <location evidence="1">Nucleus</location>
    </subcellularLocation>
</comment>
<dbReference type="InterPro" id="IPR047131">
    <property type="entry name" value="RBFOX1-like"/>
</dbReference>
<dbReference type="Proteomes" id="UP001107558">
    <property type="component" value="Chromosome 3"/>
</dbReference>
<dbReference type="Pfam" id="PF00076">
    <property type="entry name" value="RRM_1"/>
    <property type="match status" value="1"/>
</dbReference>
<proteinExistence type="predicted"/>
<evidence type="ECO:0000256" key="4">
    <source>
        <dbReference type="PROSITE-ProRule" id="PRU00176"/>
    </source>
</evidence>
<organism evidence="6 7">
    <name type="scientific">Polypedilum vanderplanki</name>
    <name type="common">Sleeping chironomid midge</name>
    <dbReference type="NCBI Taxonomy" id="319348"/>
    <lineage>
        <taxon>Eukaryota</taxon>
        <taxon>Metazoa</taxon>
        <taxon>Ecdysozoa</taxon>
        <taxon>Arthropoda</taxon>
        <taxon>Hexapoda</taxon>
        <taxon>Insecta</taxon>
        <taxon>Pterygota</taxon>
        <taxon>Neoptera</taxon>
        <taxon>Endopterygota</taxon>
        <taxon>Diptera</taxon>
        <taxon>Nematocera</taxon>
        <taxon>Chironomoidea</taxon>
        <taxon>Chironomidae</taxon>
        <taxon>Chironominae</taxon>
        <taxon>Polypedilum</taxon>
        <taxon>Polypedilum</taxon>
    </lineage>
</organism>
<keyword evidence="2 4" id="KW-0694">RNA-binding</keyword>
<dbReference type="InterPro" id="IPR012677">
    <property type="entry name" value="Nucleotide-bd_a/b_plait_sf"/>
</dbReference>
<name>A0A9J6BNT9_POLVA</name>
<dbReference type="OrthoDB" id="5382468at2759"/>
<dbReference type="GO" id="GO:0000381">
    <property type="term" value="P:regulation of alternative mRNA splicing, via spliceosome"/>
    <property type="evidence" value="ECO:0007669"/>
    <property type="project" value="InterPro"/>
</dbReference>
<evidence type="ECO:0000256" key="1">
    <source>
        <dbReference type="ARBA" id="ARBA00004123"/>
    </source>
</evidence>
<dbReference type="PROSITE" id="PS50102">
    <property type="entry name" value="RRM"/>
    <property type="match status" value="1"/>
</dbReference>
<reference evidence="6" key="1">
    <citation type="submission" date="2021-03" db="EMBL/GenBank/DDBJ databases">
        <title>Chromosome level genome of the anhydrobiotic midge Polypedilum vanderplanki.</title>
        <authorList>
            <person name="Yoshida Y."/>
            <person name="Kikawada T."/>
            <person name="Gusev O."/>
        </authorList>
    </citation>
    <scope>NUCLEOTIDE SEQUENCE</scope>
    <source>
        <strain evidence="6">NIAS01</strain>
        <tissue evidence="6">Whole body or cell culture</tissue>
    </source>
</reference>
<evidence type="ECO:0000256" key="3">
    <source>
        <dbReference type="ARBA" id="ARBA00023242"/>
    </source>
</evidence>
<dbReference type="AlphaFoldDB" id="A0A9J6BNT9"/>
<comment type="caution">
    <text evidence="6">The sequence shown here is derived from an EMBL/GenBank/DDBJ whole genome shotgun (WGS) entry which is preliminary data.</text>
</comment>
<dbReference type="InterPro" id="IPR035979">
    <property type="entry name" value="RBD_domain_sf"/>
</dbReference>
<protein>
    <recommendedName>
        <fullName evidence="5">RRM domain-containing protein</fullName>
    </recommendedName>
</protein>
<dbReference type="Gene3D" id="3.30.70.330">
    <property type="match status" value="1"/>
</dbReference>
<evidence type="ECO:0000313" key="7">
    <source>
        <dbReference type="Proteomes" id="UP001107558"/>
    </source>
</evidence>
<accession>A0A9J6BNT9</accession>
<dbReference type="SMART" id="SM00360">
    <property type="entry name" value="RRM"/>
    <property type="match status" value="1"/>
</dbReference>
<dbReference type="GO" id="GO:0005634">
    <property type="term" value="C:nucleus"/>
    <property type="evidence" value="ECO:0007669"/>
    <property type="project" value="UniProtKB-SubCell"/>
</dbReference>
<dbReference type="GO" id="GO:0003729">
    <property type="term" value="F:mRNA binding"/>
    <property type="evidence" value="ECO:0007669"/>
    <property type="project" value="TreeGrafter"/>
</dbReference>
<sequence>MHMDPETRNYFMKIEINKELDDILKEIMQVVKAGFLNIIDNQKRLHISNIPFSYREPDLMKLFEPFGTVFEAEIIYNDRGSKGFGFLTMNLEGANKACEALHGSWIRGRVIEVNDATPKKKHTFTKRKITMCSSRSNSITSCITPPGFDTAPTRYVPRKLFHD</sequence>
<evidence type="ECO:0000259" key="5">
    <source>
        <dbReference type="PROSITE" id="PS50102"/>
    </source>
</evidence>
<dbReference type="SUPFAM" id="SSF54928">
    <property type="entry name" value="RNA-binding domain, RBD"/>
    <property type="match status" value="1"/>
</dbReference>
<keyword evidence="7" id="KW-1185">Reference proteome</keyword>
<gene>
    <name evidence="6" type="ORF">PVAND_001292</name>
</gene>
<dbReference type="GO" id="GO:0007399">
    <property type="term" value="P:nervous system development"/>
    <property type="evidence" value="ECO:0007669"/>
    <property type="project" value="InterPro"/>
</dbReference>
<feature type="domain" description="RRM" evidence="5">
    <location>
        <begin position="43"/>
        <end position="118"/>
    </location>
</feature>
<dbReference type="PANTHER" id="PTHR15597">
    <property type="entry name" value="ATAXIN 2-BINDING PROTEIN 1-RELATED"/>
    <property type="match status" value="1"/>
</dbReference>
<evidence type="ECO:0000256" key="2">
    <source>
        <dbReference type="ARBA" id="ARBA00022884"/>
    </source>
</evidence>
<dbReference type="EMBL" id="JADBJN010000003">
    <property type="protein sequence ID" value="KAG5671078.1"/>
    <property type="molecule type" value="Genomic_DNA"/>
</dbReference>
<keyword evidence="3" id="KW-0539">Nucleus</keyword>
<evidence type="ECO:0000313" key="6">
    <source>
        <dbReference type="EMBL" id="KAG5671078.1"/>
    </source>
</evidence>
<dbReference type="GO" id="GO:0005737">
    <property type="term" value="C:cytoplasm"/>
    <property type="evidence" value="ECO:0007669"/>
    <property type="project" value="TreeGrafter"/>
</dbReference>
<dbReference type="InterPro" id="IPR000504">
    <property type="entry name" value="RRM_dom"/>
</dbReference>